<feature type="transmembrane region" description="Helical" evidence="9">
    <location>
        <begin position="252"/>
        <end position="269"/>
    </location>
</feature>
<comment type="caution">
    <text evidence="10">The sequence shown here is derived from an EMBL/GenBank/DDBJ whole genome shotgun (WGS) entry which is preliminary data.</text>
</comment>
<evidence type="ECO:0000256" key="2">
    <source>
        <dbReference type="ARBA" id="ARBA00022448"/>
    </source>
</evidence>
<gene>
    <name evidence="10" type="ORF">C1O66_14980</name>
</gene>
<sequence length="528" mass="57615">MGRHEARHPSRPRTESRLNTKIQTAGPNTILGHPNSLFVLFFTEMWERFSYYGMRALLVLFLISETAKGGWGWSRADATSLYGWYTMLVYFTPILGGYLADRYLGTRRAVVLGGFIIAAGHVSLFFETIPSFYLGLGLVIAGTGLFKPNISAIVGQLYNKDNEGSRDGGYTLFYMGVNAGAFFGISLCGYIGEKVSWNLGFGLAGVFMILGALQFFFSQAIFGDIGTAPSKEKTAAAKAADDTPAHVVADRLKAIFVFAFFTIFFWFAFEQAGGSMTIFAADYTDRTLVGTSGLVFKVINSLMTVIPAAILTWLLFQLHRATGKSQWLGNLLLVLAFAVIWGLVIWMLGREFAMDQSEVPATWFGVLNSFFLVILAPAFSKMWEKHWNPSGPVKFGVGLVLLGLGFAALAFGASGIPSGAKTAQVSMLFLCLAYLLHTMGELCVSPVGLSYISKLAPARLLGLMFGVWFLNTAIANFIAGKTGAYIDYISSTYSMSTFFLIFTVIPAAAGLVLMALSPWMKKKMHGVH</sequence>
<feature type="transmembrane region" description="Helical" evidence="9">
    <location>
        <begin position="82"/>
        <end position="100"/>
    </location>
</feature>
<evidence type="ECO:0000256" key="7">
    <source>
        <dbReference type="ARBA" id="ARBA00023136"/>
    </source>
</evidence>
<dbReference type="PROSITE" id="PS01023">
    <property type="entry name" value="PTR2_2"/>
    <property type="match status" value="1"/>
</dbReference>
<feature type="transmembrane region" description="Helical" evidence="9">
    <location>
        <begin position="109"/>
        <end position="126"/>
    </location>
</feature>
<keyword evidence="2 8" id="KW-0813">Transport</keyword>
<comment type="subcellular location">
    <subcellularLocation>
        <location evidence="1">Cell membrane</location>
        <topology evidence="1">Multi-pass membrane protein</topology>
    </subcellularLocation>
    <subcellularLocation>
        <location evidence="8">Membrane</location>
        <topology evidence="8">Multi-pass membrane protein</topology>
    </subcellularLocation>
</comment>
<dbReference type="NCBIfam" id="TIGR00924">
    <property type="entry name" value="yjdL_sub1_fam"/>
    <property type="match status" value="1"/>
</dbReference>
<dbReference type="InterPro" id="IPR005279">
    <property type="entry name" value="Dipep/tripep_permease"/>
</dbReference>
<evidence type="ECO:0000256" key="6">
    <source>
        <dbReference type="ARBA" id="ARBA00022989"/>
    </source>
</evidence>
<evidence type="ECO:0000256" key="8">
    <source>
        <dbReference type="RuleBase" id="RU003755"/>
    </source>
</evidence>
<dbReference type="AlphaFoldDB" id="A0A2N8KZ15"/>
<dbReference type="GO" id="GO:0005886">
    <property type="term" value="C:plasma membrane"/>
    <property type="evidence" value="ECO:0007669"/>
    <property type="project" value="UniProtKB-SubCell"/>
</dbReference>
<keyword evidence="3" id="KW-1003">Cell membrane</keyword>
<feature type="transmembrane region" description="Helical" evidence="9">
    <location>
        <begin position="198"/>
        <end position="217"/>
    </location>
</feature>
<feature type="transmembrane region" description="Helical" evidence="9">
    <location>
        <begin position="132"/>
        <end position="158"/>
    </location>
</feature>
<reference evidence="10 11" key="1">
    <citation type="submission" date="2018-01" db="EMBL/GenBank/DDBJ databases">
        <title>Draft genome sequence of Paucibacter aquatile CR182 isolated from freshwater of the Nakdong River.</title>
        <authorList>
            <person name="Choi A."/>
            <person name="Chung E.J."/>
        </authorList>
    </citation>
    <scope>NUCLEOTIDE SEQUENCE [LARGE SCALE GENOMIC DNA]</scope>
    <source>
        <strain evidence="10 11">CR182</strain>
    </source>
</reference>
<keyword evidence="4 8" id="KW-0812">Transmembrane</keyword>
<feature type="transmembrane region" description="Helical" evidence="9">
    <location>
        <begin position="328"/>
        <end position="349"/>
    </location>
</feature>
<dbReference type="GO" id="GO:1904680">
    <property type="term" value="F:peptide transmembrane transporter activity"/>
    <property type="evidence" value="ECO:0007669"/>
    <property type="project" value="InterPro"/>
</dbReference>
<evidence type="ECO:0000256" key="1">
    <source>
        <dbReference type="ARBA" id="ARBA00004651"/>
    </source>
</evidence>
<dbReference type="PANTHER" id="PTHR23517:SF15">
    <property type="entry name" value="PROTON-DEPENDENT OLIGOPEPTIDE FAMILY TRANSPORT PROTEIN"/>
    <property type="match status" value="1"/>
</dbReference>
<accession>A0A2N8KZ15</accession>
<dbReference type="OrthoDB" id="9772725at2"/>
<feature type="transmembrane region" description="Helical" evidence="9">
    <location>
        <begin position="294"/>
        <end position="316"/>
    </location>
</feature>
<evidence type="ECO:0000256" key="9">
    <source>
        <dbReference type="SAM" id="Phobius"/>
    </source>
</evidence>
<dbReference type="InterPro" id="IPR050171">
    <property type="entry name" value="MFS_Transporters"/>
</dbReference>
<feature type="transmembrane region" description="Helical" evidence="9">
    <location>
        <begin position="170"/>
        <end position="192"/>
    </location>
</feature>
<dbReference type="InterPro" id="IPR000109">
    <property type="entry name" value="POT_fam"/>
</dbReference>
<dbReference type="Pfam" id="PF00854">
    <property type="entry name" value="PTR2"/>
    <property type="match status" value="2"/>
</dbReference>
<proteinExistence type="inferred from homology"/>
<keyword evidence="7 9" id="KW-0472">Membrane</keyword>
<dbReference type="PROSITE" id="PS01022">
    <property type="entry name" value="PTR2_1"/>
    <property type="match status" value="1"/>
</dbReference>
<keyword evidence="11" id="KW-1185">Reference proteome</keyword>
<keyword evidence="6 9" id="KW-1133">Transmembrane helix</keyword>
<dbReference type="Proteomes" id="UP000235916">
    <property type="component" value="Unassembled WGS sequence"/>
</dbReference>
<feature type="transmembrane region" description="Helical" evidence="9">
    <location>
        <begin position="498"/>
        <end position="516"/>
    </location>
</feature>
<comment type="similarity">
    <text evidence="8">Belongs to the major facilitator superfamily. Proton-dependent oligopeptide transporter (POT/PTR) (TC 2.A.17) family.</text>
</comment>
<dbReference type="PANTHER" id="PTHR23517">
    <property type="entry name" value="RESISTANCE PROTEIN MDTM, PUTATIVE-RELATED-RELATED"/>
    <property type="match status" value="1"/>
</dbReference>
<protein>
    <submittedName>
        <fullName evidence="10">MFS transporter</fullName>
    </submittedName>
</protein>
<dbReference type="Gene3D" id="1.20.1250.20">
    <property type="entry name" value="MFS general substrate transporter like domains"/>
    <property type="match status" value="3"/>
</dbReference>
<name>A0A2N8KZ15_9BURK</name>
<evidence type="ECO:0000256" key="5">
    <source>
        <dbReference type="ARBA" id="ARBA00022856"/>
    </source>
</evidence>
<keyword evidence="5" id="KW-0571">Peptide transport</keyword>
<dbReference type="EMBL" id="POSP01000003">
    <property type="protein sequence ID" value="PND38700.1"/>
    <property type="molecule type" value="Genomic_DNA"/>
</dbReference>
<feature type="transmembrane region" description="Helical" evidence="9">
    <location>
        <begin position="361"/>
        <end position="380"/>
    </location>
</feature>
<dbReference type="InterPro" id="IPR036259">
    <property type="entry name" value="MFS_trans_sf"/>
</dbReference>
<feature type="transmembrane region" description="Helical" evidence="9">
    <location>
        <begin position="392"/>
        <end position="413"/>
    </location>
</feature>
<evidence type="ECO:0000313" key="11">
    <source>
        <dbReference type="Proteomes" id="UP000235916"/>
    </source>
</evidence>
<dbReference type="GO" id="GO:0006857">
    <property type="term" value="P:oligopeptide transport"/>
    <property type="evidence" value="ECO:0007669"/>
    <property type="project" value="InterPro"/>
</dbReference>
<feature type="transmembrane region" description="Helical" evidence="9">
    <location>
        <begin position="425"/>
        <end position="448"/>
    </location>
</feature>
<dbReference type="InterPro" id="IPR018456">
    <property type="entry name" value="PTR2_symporter_CS"/>
</dbReference>
<dbReference type="CDD" id="cd17346">
    <property type="entry name" value="MFS_DtpA_like"/>
    <property type="match status" value="1"/>
</dbReference>
<evidence type="ECO:0000313" key="10">
    <source>
        <dbReference type="EMBL" id="PND38700.1"/>
    </source>
</evidence>
<evidence type="ECO:0000256" key="4">
    <source>
        <dbReference type="ARBA" id="ARBA00022692"/>
    </source>
</evidence>
<keyword evidence="5" id="KW-0653">Protein transport</keyword>
<evidence type="ECO:0000256" key="3">
    <source>
        <dbReference type="ARBA" id="ARBA00022475"/>
    </source>
</evidence>
<feature type="transmembrane region" description="Helical" evidence="9">
    <location>
        <begin position="460"/>
        <end position="478"/>
    </location>
</feature>
<organism evidence="10 11">
    <name type="scientific">Kinneretia aquatilis</name>
    <dbReference type="NCBI Taxonomy" id="2070761"/>
    <lineage>
        <taxon>Bacteria</taxon>
        <taxon>Pseudomonadati</taxon>
        <taxon>Pseudomonadota</taxon>
        <taxon>Betaproteobacteria</taxon>
        <taxon>Burkholderiales</taxon>
        <taxon>Sphaerotilaceae</taxon>
        <taxon>Roseateles</taxon>
    </lineage>
</organism>
<dbReference type="SUPFAM" id="SSF103473">
    <property type="entry name" value="MFS general substrate transporter"/>
    <property type="match status" value="1"/>
</dbReference>